<dbReference type="EMBL" id="CAMPGE010029102">
    <property type="protein sequence ID" value="CAI2386580.1"/>
    <property type="molecule type" value="Genomic_DNA"/>
</dbReference>
<name>A0AAD1Y8D5_EUPCR</name>
<comment type="caution">
    <text evidence="2">The sequence shown here is derived from an EMBL/GenBank/DDBJ whole genome shotgun (WGS) entry which is preliminary data.</text>
</comment>
<protein>
    <submittedName>
        <fullName evidence="2">Uncharacterized protein</fullName>
    </submittedName>
</protein>
<sequence>MLADVCDKEESSRRLKDFLTKNEAEVQKSTDLDDLMKQQVELIKIHKKVQESLFKIENKLTEVDPSMVKENQSSQVSFVKPPDFKKTLQKRKPILYEKFCSQATYSPFEDTSSKENIHKKNFNFTSPKESLKTLKPPKSSMKYLPSKANSSSTSHKRSFTINLMDSKSNNYIPDSSNNNNELPQEEILQASLQASSKRISITHLKKLPELVRISKQYERIIRVYSRVLSIFRDVHDHKQYASLSSSANVQKYLSKNPTRQLAEVISITKRLKRDAVRVKFLKQIFLKYMLPNSIDSKWPGEIKAIYHYLSNLMRYLSHLDSEAEKIKYSSVNDSKKRAMKNSKTEFLLKWPNSVKNCG</sequence>
<organism evidence="2 3">
    <name type="scientific">Euplotes crassus</name>
    <dbReference type="NCBI Taxonomy" id="5936"/>
    <lineage>
        <taxon>Eukaryota</taxon>
        <taxon>Sar</taxon>
        <taxon>Alveolata</taxon>
        <taxon>Ciliophora</taxon>
        <taxon>Intramacronucleata</taxon>
        <taxon>Spirotrichea</taxon>
        <taxon>Hypotrichia</taxon>
        <taxon>Euplotida</taxon>
        <taxon>Euplotidae</taxon>
        <taxon>Moneuplotes</taxon>
    </lineage>
</organism>
<evidence type="ECO:0000313" key="2">
    <source>
        <dbReference type="EMBL" id="CAI2386580.1"/>
    </source>
</evidence>
<feature type="region of interest" description="Disordered" evidence="1">
    <location>
        <begin position="127"/>
        <end position="156"/>
    </location>
</feature>
<feature type="compositionally biased region" description="Polar residues" evidence="1">
    <location>
        <begin position="147"/>
        <end position="156"/>
    </location>
</feature>
<accession>A0AAD1Y8D5</accession>
<gene>
    <name evidence="2" type="ORF">ECRASSUSDP1_LOCUS28202</name>
</gene>
<evidence type="ECO:0000256" key="1">
    <source>
        <dbReference type="SAM" id="MobiDB-lite"/>
    </source>
</evidence>
<proteinExistence type="predicted"/>
<reference evidence="2" key="1">
    <citation type="submission" date="2023-07" db="EMBL/GenBank/DDBJ databases">
        <authorList>
            <consortium name="AG Swart"/>
            <person name="Singh M."/>
            <person name="Singh A."/>
            <person name="Seah K."/>
            <person name="Emmerich C."/>
        </authorList>
    </citation>
    <scope>NUCLEOTIDE SEQUENCE</scope>
    <source>
        <strain evidence="2">DP1</strain>
    </source>
</reference>
<evidence type="ECO:0000313" key="3">
    <source>
        <dbReference type="Proteomes" id="UP001295684"/>
    </source>
</evidence>
<keyword evidence="3" id="KW-1185">Reference proteome</keyword>
<dbReference type="Proteomes" id="UP001295684">
    <property type="component" value="Unassembled WGS sequence"/>
</dbReference>
<dbReference type="AlphaFoldDB" id="A0AAD1Y8D5"/>